<dbReference type="EMBL" id="FOZU01000011">
    <property type="protein sequence ID" value="SFS89777.1"/>
    <property type="molecule type" value="Genomic_DNA"/>
</dbReference>
<accession>A0A1I6TL93</accession>
<keyword evidence="3" id="KW-1185">Reference proteome</keyword>
<organism evidence="2 3">
    <name type="scientific">Acinetobacter bohemicus</name>
    <dbReference type="NCBI Taxonomy" id="1435036"/>
    <lineage>
        <taxon>Bacteria</taxon>
        <taxon>Pseudomonadati</taxon>
        <taxon>Pseudomonadota</taxon>
        <taxon>Gammaproteobacteria</taxon>
        <taxon>Moraxellales</taxon>
        <taxon>Moraxellaceae</taxon>
        <taxon>Acinetobacter</taxon>
    </lineage>
</organism>
<proteinExistence type="predicted"/>
<evidence type="ECO:0000313" key="3">
    <source>
        <dbReference type="Proteomes" id="UP000182827"/>
    </source>
</evidence>
<feature type="transmembrane region" description="Helical" evidence="1">
    <location>
        <begin position="44"/>
        <end position="65"/>
    </location>
</feature>
<protein>
    <submittedName>
        <fullName evidence="2">Uncharacterized protein</fullName>
    </submittedName>
</protein>
<keyword evidence="1" id="KW-1133">Transmembrane helix</keyword>
<dbReference type="Proteomes" id="UP000182827">
    <property type="component" value="Unassembled WGS sequence"/>
</dbReference>
<sequence>MQLQNNEKILYKTKPINSIYLFVLCMVIGIYAFFALPLQSKHFIMFGIFCLLSFFRFFDSIIITNQRIISHLFLRKRTVQLSTLQQPPFLTIDSKKFRQYEWQRKLLKQNFQDFWFYKTDIYFKKLISAVDPNPLERIPLSLFSKKQKDRIIQTLAQSWQLDPTIEHRE</sequence>
<gene>
    <name evidence="2" type="ORF">SAMN05444586_101173</name>
</gene>
<evidence type="ECO:0000313" key="2">
    <source>
        <dbReference type="EMBL" id="SFS89777.1"/>
    </source>
</evidence>
<dbReference type="RefSeq" id="WP_139229510.1">
    <property type="nucleotide sequence ID" value="NZ_FOZU01000011.1"/>
</dbReference>
<reference evidence="3" key="1">
    <citation type="submission" date="2016-10" db="EMBL/GenBank/DDBJ databases">
        <authorList>
            <person name="Varghese N."/>
            <person name="Submissions S."/>
        </authorList>
    </citation>
    <scope>NUCLEOTIDE SEQUENCE [LARGE SCALE GENOMIC DNA]</scope>
    <source>
        <strain evidence="3">ANC 5076</strain>
    </source>
</reference>
<keyword evidence="1" id="KW-0472">Membrane</keyword>
<name>A0A1I6TL93_9GAMM</name>
<feature type="transmembrane region" description="Helical" evidence="1">
    <location>
        <begin position="20"/>
        <end position="38"/>
    </location>
</feature>
<keyword evidence="1" id="KW-0812">Transmembrane</keyword>
<evidence type="ECO:0000256" key="1">
    <source>
        <dbReference type="SAM" id="Phobius"/>
    </source>
</evidence>
<dbReference type="AlphaFoldDB" id="A0A1I6TL93"/>